<dbReference type="AlphaFoldDB" id="A0A2P2QZK3"/>
<organism evidence="1">
    <name type="scientific">Rhizophora mucronata</name>
    <name type="common">Asiatic mangrove</name>
    <dbReference type="NCBI Taxonomy" id="61149"/>
    <lineage>
        <taxon>Eukaryota</taxon>
        <taxon>Viridiplantae</taxon>
        <taxon>Streptophyta</taxon>
        <taxon>Embryophyta</taxon>
        <taxon>Tracheophyta</taxon>
        <taxon>Spermatophyta</taxon>
        <taxon>Magnoliopsida</taxon>
        <taxon>eudicotyledons</taxon>
        <taxon>Gunneridae</taxon>
        <taxon>Pentapetalae</taxon>
        <taxon>rosids</taxon>
        <taxon>fabids</taxon>
        <taxon>Malpighiales</taxon>
        <taxon>Rhizophoraceae</taxon>
        <taxon>Rhizophora</taxon>
    </lineage>
</organism>
<name>A0A2P2QZK3_RHIMU</name>
<sequence length="33" mass="3677">MSISPIYLMMMVISIADAITPFSTRISESSDLR</sequence>
<proteinExistence type="predicted"/>
<reference evidence="1" key="1">
    <citation type="submission" date="2018-02" db="EMBL/GenBank/DDBJ databases">
        <title>Rhizophora mucronata_Transcriptome.</title>
        <authorList>
            <person name="Meera S.P."/>
            <person name="Sreeshan A."/>
            <person name="Augustine A."/>
        </authorList>
    </citation>
    <scope>NUCLEOTIDE SEQUENCE</scope>
    <source>
        <tissue evidence="1">Leaf</tissue>
    </source>
</reference>
<accession>A0A2P2QZK3</accession>
<evidence type="ECO:0000313" key="1">
    <source>
        <dbReference type="EMBL" id="MBX72403.1"/>
    </source>
</evidence>
<dbReference type="EMBL" id="GGEC01091919">
    <property type="protein sequence ID" value="MBX72403.1"/>
    <property type="molecule type" value="Transcribed_RNA"/>
</dbReference>
<protein>
    <submittedName>
        <fullName evidence="1">Uncharacterized protein</fullName>
    </submittedName>
</protein>